<sequence>MACLPTPADASLSSLLRRDPDFSRFSCGLSSSGAGQRSGCALLDGRLRCRPNFLVIGVTKAGTTALYRYLRQHPRVGASAVKEPAYFGSSNATTLSLRAYLALFPACEACARGEATPSYAWRNSAPAAALAASQLLGRAARLLMLVREPVERAASHYSYFRRRRFGAARNLSSALTAALDEFSLCAAQLGGLWDRRCTYRPGRRAAALEAAARTGTGTVVLPTLRHLARGRKEYELVQAGLYAEHLITWRRRFDAGSLLVLEASGLWSDPLASLRRVEAHLGLPAFEGYALLRAHTLPAEAREAQAAARLPRGRPAGFVPVAPGVVRRQAWVKASGSAEAEPLETLLLGRLRSFFQPHNARLAAMTGVRLVT</sequence>
<dbReference type="Proteomes" id="UP000013827">
    <property type="component" value="Unassembled WGS sequence"/>
</dbReference>
<accession>A0A0D3IYD9</accession>
<evidence type="ECO:0000256" key="4">
    <source>
        <dbReference type="PIRSR" id="PIRSR637359-2"/>
    </source>
</evidence>
<dbReference type="HOGENOM" id="CLU_744825_0_0_1"/>
<evidence type="ECO:0000256" key="3">
    <source>
        <dbReference type="PIRSR" id="PIRSR637359-1"/>
    </source>
</evidence>
<name>A0A0D3IYD9_EMIH1</name>
<dbReference type="InterPro" id="IPR027417">
    <property type="entry name" value="P-loop_NTPase"/>
</dbReference>
<evidence type="ECO:0000256" key="1">
    <source>
        <dbReference type="ARBA" id="ARBA00022679"/>
    </source>
</evidence>
<organism evidence="6 7">
    <name type="scientific">Emiliania huxleyi (strain CCMP1516)</name>
    <dbReference type="NCBI Taxonomy" id="280463"/>
    <lineage>
        <taxon>Eukaryota</taxon>
        <taxon>Haptista</taxon>
        <taxon>Haptophyta</taxon>
        <taxon>Prymnesiophyceae</taxon>
        <taxon>Isochrysidales</taxon>
        <taxon>Noelaerhabdaceae</taxon>
        <taxon>Emiliania</taxon>
    </lineage>
</organism>
<dbReference type="SUPFAM" id="SSF52540">
    <property type="entry name" value="P-loop containing nucleoside triphosphate hydrolases"/>
    <property type="match status" value="1"/>
</dbReference>
<keyword evidence="2" id="KW-0325">Glycoprotein</keyword>
<dbReference type="EnsemblProtists" id="EOD16274">
    <property type="protein sequence ID" value="EOD16274"/>
    <property type="gene ID" value="EMIHUDRAFT_210610"/>
</dbReference>
<dbReference type="Gene3D" id="3.40.50.300">
    <property type="entry name" value="P-loop containing nucleotide triphosphate hydrolases"/>
    <property type="match status" value="1"/>
</dbReference>
<feature type="binding site" evidence="4">
    <location>
        <position position="155"/>
    </location>
    <ligand>
        <name>3'-phosphoadenylyl sulfate</name>
        <dbReference type="ChEBI" id="CHEBI:58339"/>
    </ligand>
</feature>
<dbReference type="InterPro" id="IPR037359">
    <property type="entry name" value="NST/OST"/>
</dbReference>
<reference evidence="6" key="2">
    <citation type="submission" date="2024-10" db="UniProtKB">
        <authorList>
            <consortium name="EnsemblProtists"/>
        </authorList>
    </citation>
    <scope>IDENTIFICATION</scope>
</reference>
<proteinExistence type="predicted"/>
<dbReference type="RefSeq" id="XP_005768703.1">
    <property type="nucleotide sequence ID" value="XM_005768646.1"/>
</dbReference>
<keyword evidence="7" id="KW-1185">Reference proteome</keyword>
<dbReference type="PANTHER" id="PTHR10605:SF56">
    <property type="entry name" value="BIFUNCTIONAL HEPARAN SULFATE N-DEACETYLASE_N-SULFOTRANSFERASE"/>
    <property type="match status" value="1"/>
</dbReference>
<dbReference type="KEGG" id="ehx:EMIHUDRAFT_210610"/>
<dbReference type="AlphaFoldDB" id="A0A0D3IYD9"/>
<feature type="binding site" evidence="4">
    <location>
        <position position="147"/>
    </location>
    <ligand>
        <name>3'-phosphoadenylyl sulfate</name>
        <dbReference type="ChEBI" id="CHEBI:58339"/>
    </ligand>
</feature>
<keyword evidence="1" id="KW-0808">Transferase</keyword>
<dbReference type="GO" id="GO:0008146">
    <property type="term" value="F:sulfotransferase activity"/>
    <property type="evidence" value="ECO:0007669"/>
    <property type="project" value="InterPro"/>
</dbReference>
<dbReference type="InterPro" id="IPR000863">
    <property type="entry name" value="Sulfotransferase_dom"/>
</dbReference>
<evidence type="ECO:0000313" key="7">
    <source>
        <dbReference type="Proteomes" id="UP000013827"/>
    </source>
</evidence>
<evidence type="ECO:0000313" key="6">
    <source>
        <dbReference type="EnsemblProtists" id="EOD16274"/>
    </source>
</evidence>
<feature type="active site" description="For sulfotransferase activity" evidence="3">
    <location>
        <position position="60"/>
    </location>
</feature>
<protein>
    <recommendedName>
        <fullName evidence="5">Sulfotransferase domain-containing protein</fullName>
    </recommendedName>
</protein>
<dbReference type="GeneID" id="17262434"/>
<dbReference type="PANTHER" id="PTHR10605">
    <property type="entry name" value="HEPARAN SULFATE SULFOTRANSFERASE"/>
    <property type="match status" value="1"/>
</dbReference>
<feature type="domain" description="Sulfotransferase" evidence="5">
    <location>
        <begin position="51"/>
        <end position="285"/>
    </location>
</feature>
<evidence type="ECO:0000259" key="5">
    <source>
        <dbReference type="Pfam" id="PF00685"/>
    </source>
</evidence>
<dbReference type="PaxDb" id="2903-EOD16274"/>
<evidence type="ECO:0000256" key="2">
    <source>
        <dbReference type="ARBA" id="ARBA00023180"/>
    </source>
</evidence>
<dbReference type="Pfam" id="PF00685">
    <property type="entry name" value="Sulfotransfer_1"/>
    <property type="match status" value="1"/>
</dbReference>
<reference evidence="7" key="1">
    <citation type="journal article" date="2013" name="Nature">
        <title>Pan genome of the phytoplankton Emiliania underpins its global distribution.</title>
        <authorList>
            <person name="Read B.A."/>
            <person name="Kegel J."/>
            <person name="Klute M.J."/>
            <person name="Kuo A."/>
            <person name="Lefebvre S.C."/>
            <person name="Maumus F."/>
            <person name="Mayer C."/>
            <person name="Miller J."/>
            <person name="Monier A."/>
            <person name="Salamov A."/>
            <person name="Young J."/>
            <person name="Aguilar M."/>
            <person name="Claverie J.M."/>
            <person name="Frickenhaus S."/>
            <person name="Gonzalez K."/>
            <person name="Herman E.K."/>
            <person name="Lin Y.C."/>
            <person name="Napier J."/>
            <person name="Ogata H."/>
            <person name="Sarno A.F."/>
            <person name="Shmutz J."/>
            <person name="Schroeder D."/>
            <person name="de Vargas C."/>
            <person name="Verret F."/>
            <person name="von Dassow P."/>
            <person name="Valentin K."/>
            <person name="Van de Peer Y."/>
            <person name="Wheeler G."/>
            <person name="Dacks J.B."/>
            <person name="Delwiche C.F."/>
            <person name="Dyhrman S.T."/>
            <person name="Glockner G."/>
            <person name="John U."/>
            <person name="Richards T."/>
            <person name="Worden A.Z."/>
            <person name="Zhang X."/>
            <person name="Grigoriev I.V."/>
            <person name="Allen A.E."/>
            <person name="Bidle K."/>
            <person name="Borodovsky M."/>
            <person name="Bowler C."/>
            <person name="Brownlee C."/>
            <person name="Cock J.M."/>
            <person name="Elias M."/>
            <person name="Gladyshev V.N."/>
            <person name="Groth M."/>
            <person name="Guda C."/>
            <person name="Hadaegh A."/>
            <person name="Iglesias-Rodriguez M.D."/>
            <person name="Jenkins J."/>
            <person name="Jones B.M."/>
            <person name="Lawson T."/>
            <person name="Leese F."/>
            <person name="Lindquist E."/>
            <person name="Lobanov A."/>
            <person name="Lomsadze A."/>
            <person name="Malik S.B."/>
            <person name="Marsh M.E."/>
            <person name="Mackinder L."/>
            <person name="Mock T."/>
            <person name="Mueller-Roeber B."/>
            <person name="Pagarete A."/>
            <person name="Parker M."/>
            <person name="Probert I."/>
            <person name="Quesneville H."/>
            <person name="Raines C."/>
            <person name="Rensing S.A."/>
            <person name="Riano-Pachon D.M."/>
            <person name="Richier S."/>
            <person name="Rokitta S."/>
            <person name="Shiraiwa Y."/>
            <person name="Soanes D.M."/>
            <person name="van der Giezen M."/>
            <person name="Wahlund T.M."/>
            <person name="Williams B."/>
            <person name="Wilson W."/>
            <person name="Wolfe G."/>
            <person name="Wurch L.L."/>
        </authorList>
    </citation>
    <scope>NUCLEOTIDE SEQUENCE</scope>
</reference>